<comment type="caution">
    <text evidence="9">The sequence shown here is derived from an EMBL/GenBank/DDBJ whole genome shotgun (WGS) entry which is preliminary data.</text>
</comment>
<evidence type="ECO:0000256" key="4">
    <source>
        <dbReference type="ARBA" id="ARBA00022525"/>
    </source>
</evidence>
<evidence type="ECO:0000256" key="6">
    <source>
        <dbReference type="ARBA" id="ARBA00023295"/>
    </source>
</evidence>
<keyword evidence="4" id="KW-0964">Secreted</keyword>
<protein>
    <submittedName>
        <fullName evidence="9">Polygalacturonase</fullName>
        <ecNumber evidence="9">3.2.1.15</ecNumber>
    </submittedName>
</protein>
<evidence type="ECO:0000256" key="8">
    <source>
        <dbReference type="RuleBase" id="RU361169"/>
    </source>
</evidence>
<dbReference type="InterPro" id="IPR011050">
    <property type="entry name" value="Pectin_lyase_fold/virulence"/>
</dbReference>
<dbReference type="EC" id="3.2.1.15" evidence="9"/>
<dbReference type="GO" id="GO:0005975">
    <property type="term" value="P:carbohydrate metabolic process"/>
    <property type="evidence" value="ECO:0007669"/>
    <property type="project" value="InterPro"/>
</dbReference>
<keyword evidence="5 8" id="KW-0378">Hydrolase</keyword>
<dbReference type="PANTHER" id="PTHR31375">
    <property type="match status" value="1"/>
</dbReference>
<proteinExistence type="inferred from homology"/>
<dbReference type="InterPro" id="IPR012334">
    <property type="entry name" value="Pectin_lyas_fold"/>
</dbReference>
<comment type="similarity">
    <text evidence="2 8">Belongs to the glycosyl hydrolase 28 family.</text>
</comment>
<dbReference type="Pfam" id="PF00295">
    <property type="entry name" value="Glyco_hydro_28"/>
    <property type="match status" value="1"/>
</dbReference>
<evidence type="ECO:0000256" key="7">
    <source>
        <dbReference type="ARBA" id="ARBA00023316"/>
    </source>
</evidence>
<dbReference type="InterPro" id="IPR000743">
    <property type="entry name" value="Glyco_hydro_28"/>
</dbReference>
<dbReference type="OrthoDB" id="910249at2759"/>
<dbReference type="InterPro" id="IPR006626">
    <property type="entry name" value="PbH1"/>
</dbReference>
<accession>A0A2G9GRP5</accession>
<dbReference type="Proteomes" id="UP000231279">
    <property type="component" value="Unassembled WGS sequence"/>
</dbReference>
<dbReference type="EMBL" id="NKXS01003970">
    <property type="protein sequence ID" value="PIN07882.1"/>
    <property type="molecule type" value="Genomic_DNA"/>
</dbReference>
<evidence type="ECO:0000256" key="5">
    <source>
        <dbReference type="ARBA" id="ARBA00022801"/>
    </source>
</evidence>
<name>A0A2G9GRP5_9LAMI</name>
<reference evidence="10" key="1">
    <citation type="journal article" date="2018" name="Gigascience">
        <title>Genome assembly of the Pink Ipe (Handroanthus impetiginosus, Bignoniaceae), a highly valued, ecologically keystone Neotropical timber forest tree.</title>
        <authorList>
            <person name="Silva-Junior O.B."/>
            <person name="Grattapaglia D."/>
            <person name="Novaes E."/>
            <person name="Collevatti R.G."/>
        </authorList>
    </citation>
    <scope>NUCLEOTIDE SEQUENCE [LARGE SCALE GENOMIC DNA]</scope>
    <source>
        <strain evidence="10">cv. UFG-1</strain>
    </source>
</reference>
<organism evidence="9 10">
    <name type="scientific">Handroanthus impetiginosus</name>
    <dbReference type="NCBI Taxonomy" id="429701"/>
    <lineage>
        <taxon>Eukaryota</taxon>
        <taxon>Viridiplantae</taxon>
        <taxon>Streptophyta</taxon>
        <taxon>Embryophyta</taxon>
        <taxon>Tracheophyta</taxon>
        <taxon>Spermatophyta</taxon>
        <taxon>Magnoliopsida</taxon>
        <taxon>eudicotyledons</taxon>
        <taxon>Gunneridae</taxon>
        <taxon>Pentapetalae</taxon>
        <taxon>asterids</taxon>
        <taxon>lamiids</taxon>
        <taxon>Lamiales</taxon>
        <taxon>Bignoniaceae</taxon>
        <taxon>Crescentiina</taxon>
        <taxon>Tabebuia alliance</taxon>
        <taxon>Handroanthus</taxon>
    </lineage>
</organism>
<dbReference type="AlphaFoldDB" id="A0A2G9GRP5"/>
<keyword evidence="7" id="KW-0961">Cell wall biogenesis/degradation</keyword>
<evidence type="ECO:0000313" key="9">
    <source>
        <dbReference type="EMBL" id="PIN07882.1"/>
    </source>
</evidence>
<keyword evidence="3" id="KW-0134">Cell wall</keyword>
<keyword evidence="6 8" id="KW-0326">Glycosidase</keyword>
<evidence type="ECO:0000256" key="2">
    <source>
        <dbReference type="ARBA" id="ARBA00008834"/>
    </source>
</evidence>
<comment type="subcellular location">
    <subcellularLocation>
        <location evidence="1">Secreted</location>
        <location evidence="1">Cell wall</location>
    </subcellularLocation>
</comment>
<keyword evidence="10" id="KW-1185">Reference proteome</keyword>
<evidence type="ECO:0000256" key="3">
    <source>
        <dbReference type="ARBA" id="ARBA00022512"/>
    </source>
</evidence>
<evidence type="ECO:0000313" key="10">
    <source>
        <dbReference type="Proteomes" id="UP000231279"/>
    </source>
</evidence>
<dbReference type="GO" id="GO:0004650">
    <property type="term" value="F:polygalacturonase activity"/>
    <property type="evidence" value="ECO:0007669"/>
    <property type="project" value="UniProtKB-EC"/>
</dbReference>
<dbReference type="STRING" id="429701.A0A2G9GRP5"/>
<dbReference type="Gene3D" id="2.160.20.10">
    <property type="entry name" value="Single-stranded right-handed beta-helix, Pectin lyase-like"/>
    <property type="match status" value="1"/>
</dbReference>
<sequence>MLIPSGFTFLLQPLTFQGYNCQPNIMVQLDGRIIAPSKKSDWDKLDFQWILFVGLHSGITIRGKGIIDGFGNSWWDHKDSDGDNRARPHAIRIADSINVIVMGITIQNSPYFHFYIDDCQIVQILNFTALSPADSPNTDGIHLSYAQHVLIYNSTLACGDDCVSILNGCSDVKIQNVNCGPGHGYSIGGLGAPGLGEADVKDIIVINSRVQNSLTGVRIKTWPGGIGSVRNITFINITMSNVKTAISIDQNYCGGPKVCPEPDKNAVAISDIMYEGITGTYTKTSVSLVCSKYKVCRNLRFGNINLTPSNSFVPGGYSGTFCANAYGKLLSKTTPPLDRCILPDKQAPLDAPAPAEAQAPVAM</sequence>
<dbReference type="SMART" id="SM00710">
    <property type="entry name" value="PbH1"/>
    <property type="match status" value="4"/>
</dbReference>
<evidence type="ECO:0000256" key="1">
    <source>
        <dbReference type="ARBA" id="ARBA00004191"/>
    </source>
</evidence>
<dbReference type="SUPFAM" id="SSF51126">
    <property type="entry name" value="Pectin lyase-like"/>
    <property type="match status" value="1"/>
</dbReference>
<gene>
    <name evidence="9" type="ORF">CDL12_19547</name>
</gene>
<dbReference type="GO" id="GO:0071555">
    <property type="term" value="P:cell wall organization"/>
    <property type="evidence" value="ECO:0007669"/>
    <property type="project" value="UniProtKB-KW"/>
</dbReference>